<protein>
    <submittedName>
        <fullName evidence="3">Porin, OprB family</fullName>
    </submittedName>
</protein>
<dbReference type="Pfam" id="PF04966">
    <property type="entry name" value="OprB"/>
    <property type="match status" value="1"/>
</dbReference>
<sequence>MPVPLKRRSSVLWCIAVASTCLTPSTELRAQDSSNWPLVWAQWHNKTRDWGGIRTDLSDKGLDLGVLYTQDVAANPAGGMKQSLTYGGRLEGMAKLDFDKIFGIKNSSLHYIMYQGLGQGLSQEAIGNDFGVTQIFSSDILAIANLSLQQKLYHDQVYLSAGRLAVGDIFARDDTFAYYLNGALNSTPGQLLINQPAFTTYPFNTWGVAGTYTFPDNQYFGLGVYDANVDDLNNAEHGFNFRFQPEGNVLVVGQVGVNPGKDDTSQFLPGHYQLGAYYNSGTVDVLGDSTETREGNWGLYGIARQMVYQEEGDQGLSLWGLFTMAPQQAINTQPYGVSGGFFYQGLLPNRDDDVTAGAFILGFYSDNLVNQSYELVFEFAHRYQFRDWSYLTLDFQYVVNPAGNDDIPDAWVFGTEFSVKF</sequence>
<evidence type="ECO:0000256" key="2">
    <source>
        <dbReference type="RuleBase" id="RU363072"/>
    </source>
</evidence>
<keyword evidence="4" id="KW-1185">Reference proteome</keyword>
<dbReference type="RefSeq" id="WP_054783390.1">
    <property type="nucleotide sequence ID" value="NZ_FPBD01000004.1"/>
</dbReference>
<dbReference type="Gene3D" id="2.40.160.180">
    <property type="entry name" value="Carbohydrate-selective porin OprB"/>
    <property type="match status" value="1"/>
</dbReference>
<dbReference type="Proteomes" id="UP000183371">
    <property type="component" value="Unassembled WGS sequence"/>
</dbReference>
<dbReference type="AlphaFoldDB" id="A0A1I7BPJ8"/>
<proteinExistence type="inferred from homology"/>
<dbReference type="InterPro" id="IPR038673">
    <property type="entry name" value="OprB_sf"/>
</dbReference>
<dbReference type="InterPro" id="IPR052932">
    <property type="entry name" value="OprB_Porin"/>
</dbReference>
<dbReference type="InterPro" id="IPR007049">
    <property type="entry name" value="Carb-sel_porin_OprB"/>
</dbReference>
<evidence type="ECO:0000256" key="1">
    <source>
        <dbReference type="ARBA" id="ARBA00008769"/>
    </source>
</evidence>
<dbReference type="GO" id="GO:0015288">
    <property type="term" value="F:porin activity"/>
    <property type="evidence" value="ECO:0007669"/>
    <property type="project" value="InterPro"/>
</dbReference>
<dbReference type="PANTHER" id="PTHR37944">
    <property type="entry name" value="PORIN B"/>
    <property type="match status" value="1"/>
</dbReference>
<evidence type="ECO:0000313" key="3">
    <source>
        <dbReference type="EMBL" id="SFT89079.1"/>
    </source>
</evidence>
<name>A0A1I7BPJ8_9HYPH</name>
<dbReference type="GO" id="GO:0016020">
    <property type="term" value="C:membrane"/>
    <property type="evidence" value="ECO:0007669"/>
    <property type="project" value="InterPro"/>
</dbReference>
<dbReference type="GO" id="GO:0008643">
    <property type="term" value="P:carbohydrate transport"/>
    <property type="evidence" value="ECO:0007669"/>
    <property type="project" value="InterPro"/>
</dbReference>
<accession>A0A1I7BPJ8</accession>
<gene>
    <name evidence="3" type="ORF">SAMN05444141_104168</name>
</gene>
<evidence type="ECO:0000313" key="4">
    <source>
        <dbReference type="Proteomes" id="UP000183371"/>
    </source>
</evidence>
<organism evidence="3 4">
    <name type="scientific">Pseudovibrio denitrificans</name>
    <dbReference type="NCBI Taxonomy" id="258256"/>
    <lineage>
        <taxon>Bacteria</taxon>
        <taxon>Pseudomonadati</taxon>
        <taxon>Pseudomonadota</taxon>
        <taxon>Alphaproteobacteria</taxon>
        <taxon>Hyphomicrobiales</taxon>
        <taxon>Stappiaceae</taxon>
        <taxon>Pseudovibrio</taxon>
    </lineage>
</organism>
<comment type="similarity">
    <text evidence="1 2">Belongs to the OprB family.</text>
</comment>
<dbReference type="PANTHER" id="PTHR37944:SF1">
    <property type="entry name" value="PORIN B"/>
    <property type="match status" value="1"/>
</dbReference>
<reference evidence="4" key="1">
    <citation type="submission" date="2016-10" db="EMBL/GenBank/DDBJ databases">
        <authorList>
            <person name="Varghese N."/>
            <person name="Submissions S."/>
        </authorList>
    </citation>
    <scope>NUCLEOTIDE SEQUENCE [LARGE SCALE GENOMIC DNA]</scope>
    <source>
        <strain evidence="4">DSM 17465</strain>
    </source>
</reference>
<dbReference type="EMBL" id="FPBD01000004">
    <property type="protein sequence ID" value="SFT89079.1"/>
    <property type="molecule type" value="Genomic_DNA"/>
</dbReference>